<comment type="caution">
    <text evidence="2">The sequence shown here is derived from an EMBL/GenBank/DDBJ whole genome shotgun (WGS) entry which is preliminary data.</text>
</comment>
<dbReference type="GO" id="GO:0006744">
    <property type="term" value="P:ubiquinone biosynthetic process"/>
    <property type="evidence" value="ECO:0007669"/>
    <property type="project" value="InterPro"/>
</dbReference>
<dbReference type="RefSeq" id="WP_075065217.1">
    <property type="nucleotide sequence ID" value="NZ_LKAJ02000001.1"/>
</dbReference>
<dbReference type="PANTHER" id="PTHR38693:SF1">
    <property type="entry name" value="UBIQUINONE BIOSYNTHESIS ACCESSORY FACTOR UBIJ"/>
    <property type="match status" value="1"/>
</dbReference>
<reference evidence="3" key="2">
    <citation type="journal article" date="2016" name="Genome Announc.">
        <title>Draft Genome Sequences of Two Novel Amoeba-Resistant Intranuclear Bacteria, 'Candidatus Berkiella cookevillensis' and 'Candidatus Berkiella aquae'.</title>
        <authorList>
            <person name="Mehari Y.T."/>
            <person name="Arivett B.A."/>
            <person name="Farone A.L."/>
            <person name="Gunderson J.H."/>
            <person name="Farone M.B."/>
        </authorList>
    </citation>
    <scope>NUCLEOTIDE SEQUENCE</scope>
    <source>
        <strain evidence="3">HT99</strain>
    </source>
</reference>
<evidence type="ECO:0000313" key="4">
    <source>
        <dbReference type="Proteomes" id="UP000051497"/>
    </source>
</evidence>
<organism evidence="2">
    <name type="scientific">Candidatus Berkiella aquae</name>
    <dbReference type="NCBI Taxonomy" id="295108"/>
    <lineage>
        <taxon>Bacteria</taxon>
        <taxon>Pseudomonadati</taxon>
        <taxon>Pseudomonadota</taxon>
        <taxon>Gammaproteobacteria</taxon>
        <taxon>Candidatus Berkiellales</taxon>
        <taxon>Candidatus Berkiellaceae</taxon>
        <taxon>Candidatus Berkiella</taxon>
    </lineage>
</organism>
<reference evidence="3" key="3">
    <citation type="submission" date="2021-06" db="EMBL/GenBank/DDBJ databases">
        <title>Genomic Description and Analysis of Intracellular Bacteria, Candidatus Berkiella cookevillensis and Candidatus Berkiella aquae.</title>
        <authorList>
            <person name="Kidane D.T."/>
            <person name="Mehari Y.T."/>
            <person name="Rice F.C."/>
            <person name="Arivett B.A."/>
            <person name="Farone A.L."/>
            <person name="Berk S.G."/>
            <person name="Farone M.B."/>
        </authorList>
    </citation>
    <scope>NUCLEOTIDE SEQUENCE</scope>
    <source>
        <strain evidence="3">HT99</strain>
    </source>
</reference>
<reference evidence="2" key="1">
    <citation type="submission" date="2015-09" db="EMBL/GenBank/DDBJ databases">
        <title>Draft Genome Sequences of Two Novel Amoeba-resistant Intranuclear Bacteria, Candidatus Berkiella cookevillensis and Candidatus Berkiella aquae.</title>
        <authorList>
            <person name="Mehari Y.T."/>
            <person name="Arivett B.A."/>
            <person name="Farone A.L."/>
            <person name="Gunderson J.H."/>
            <person name="Farone M.B."/>
        </authorList>
    </citation>
    <scope>NUCLEOTIDE SEQUENCE [LARGE SCALE GENOMIC DNA]</scope>
    <source>
        <strain evidence="2">HT99</strain>
    </source>
</reference>
<dbReference type="InterPro" id="IPR003033">
    <property type="entry name" value="SCP2_sterol-bd_dom"/>
</dbReference>
<dbReference type="InterPro" id="IPR038989">
    <property type="entry name" value="UbiJ"/>
</dbReference>
<dbReference type="SUPFAM" id="SSF55718">
    <property type="entry name" value="SCP-like"/>
    <property type="match status" value="1"/>
</dbReference>
<dbReference type="Pfam" id="PF02036">
    <property type="entry name" value="SCP2"/>
    <property type="match status" value="1"/>
</dbReference>
<dbReference type="Proteomes" id="UP000051497">
    <property type="component" value="Unassembled WGS sequence"/>
</dbReference>
<evidence type="ECO:0000313" key="2">
    <source>
        <dbReference type="EMBL" id="KRG22156.1"/>
    </source>
</evidence>
<accession>A0A0Q9YN06</accession>
<dbReference type="AlphaFoldDB" id="A0A0Q9YN06"/>
<dbReference type="EMBL" id="LKAJ02000001">
    <property type="protein sequence ID" value="MCS5712641.1"/>
    <property type="molecule type" value="Genomic_DNA"/>
</dbReference>
<dbReference type="OrthoDB" id="9796077at2"/>
<dbReference type="InterPro" id="IPR036527">
    <property type="entry name" value="SCP2_sterol-bd_dom_sf"/>
</dbReference>
<feature type="domain" description="SCP2" evidence="1">
    <location>
        <begin position="16"/>
        <end position="105"/>
    </location>
</feature>
<gene>
    <name evidence="2" type="ORF">HT99x_00573</name>
    <name evidence="3" type="ORF">HT99x_014475</name>
</gene>
<keyword evidence="4" id="KW-1185">Reference proteome</keyword>
<name>A0A0Q9YN06_9GAMM</name>
<sequence length="203" mass="23254">MDLFNRFAQGTMPLLNAVITRLDKEAYQFLAPHEGKVICFQIEQFPAMYFKIHRDGLKVIEPLPDEKCDTTFSGPLNAFISMIFTKNRVQHGLHIRGDLECAKALYDTWRHLDLDFEGAIANVVGGEIARGLSEGFSQSHAWLKKTFDARTQDLGAYFQDEKKWLPTRMEIEDFFSEVDSLRLDVERLSARIDHLLAKATQGK</sequence>
<evidence type="ECO:0000259" key="1">
    <source>
        <dbReference type="Pfam" id="PF02036"/>
    </source>
</evidence>
<dbReference type="PANTHER" id="PTHR38693">
    <property type="entry name" value="UBIQUINONE BIOSYNTHESIS PROTEIN UBIJ"/>
    <property type="match status" value="1"/>
</dbReference>
<protein>
    <submittedName>
        <fullName evidence="2">SCP-2 sterol transfer family protein</fullName>
    </submittedName>
    <submittedName>
        <fullName evidence="3">SCP2 sterol-binding domain-containing protein</fullName>
    </submittedName>
</protein>
<dbReference type="EMBL" id="LKAJ01000002">
    <property type="protein sequence ID" value="KRG22156.1"/>
    <property type="molecule type" value="Genomic_DNA"/>
</dbReference>
<evidence type="ECO:0000313" key="3">
    <source>
        <dbReference type="EMBL" id="MCS5712641.1"/>
    </source>
</evidence>
<proteinExistence type="predicted"/>
<dbReference type="STRING" id="295108.HT99x_00573"/>